<dbReference type="RefSeq" id="WP_286266614.1">
    <property type="nucleotide sequence ID" value="NZ_AP028056.1"/>
</dbReference>
<dbReference type="KEGG" id="broo:brsh051_01430"/>
<dbReference type="InterPro" id="IPR043502">
    <property type="entry name" value="DNA/RNA_pol_sf"/>
</dbReference>
<accession>A0AAN0K898</accession>
<comment type="similarity">
    <text evidence="1">Belongs to the DNA polymerase type-Y family.</text>
</comment>
<dbReference type="InterPro" id="IPR001126">
    <property type="entry name" value="UmuC"/>
</dbReference>
<evidence type="ECO:0000313" key="6">
    <source>
        <dbReference type="Proteomes" id="UP001431656"/>
    </source>
</evidence>
<dbReference type="GO" id="GO:0006281">
    <property type="term" value="P:DNA repair"/>
    <property type="evidence" value="ECO:0007669"/>
    <property type="project" value="InterPro"/>
</dbReference>
<evidence type="ECO:0000256" key="2">
    <source>
        <dbReference type="ARBA" id="ARBA00022763"/>
    </source>
</evidence>
<keyword evidence="2" id="KW-0227">DNA damage</keyword>
<dbReference type="AlphaFoldDB" id="A0AAN0K898"/>
<evidence type="ECO:0000256" key="3">
    <source>
        <dbReference type="ARBA" id="ARBA00025589"/>
    </source>
</evidence>
<evidence type="ECO:0000259" key="4">
    <source>
        <dbReference type="PROSITE" id="PS50173"/>
    </source>
</evidence>
<dbReference type="Pfam" id="PF00817">
    <property type="entry name" value="IMS"/>
    <property type="match status" value="1"/>
</dbReference>
<dbReference type="PANTHER" id="PTHR35369">
    <property type="entry name" value="BLR3025 PROTEIN-RELATED"/>
    <property type="match status" value="1"/>
</dbReference>
<organism evidence="5 6">
    <name type="scientific">Brooklawnia propionicigenes</name>
    <dbReference type="NCBI Taxonomy" id="3041175"/>
    <lineage>
        <taxon>Bacteria</taxon>
        <taxon>Bacillati</taxon>
        <taxon>Actinomycetota</taxon>
        <taxon>Actinomycetes</taxon>
        <taxon>Propionibacteriales</taxon>
        <taxon>Propionibacteriaceae</taxon>
        <taxon>Brooklawnia</taxon>
    </lineage>
</organism>
<proteinExistence type="inferred from homology"/>
<evidence type="ECO:0000313" key="5">
    <source>
        <dbReference type="EMBL" id="BEH00862.1"/>
    </source>
</evidence>
<dbReference type="Proteomes" id="UP001431656">
    <property type="component" value="Chromosome"/>
</dbReference>
<name>A0AAN0K898_9ACTN</name>
<evidence type="ECO:0000256" key="1">
    <source>
        <dbReference type="ARBA" id="ARBA00010945"/>
    </source>
</evidence>
<gene>
    <name evidence="5" type="ORF">brsh051_01430</name>
</gene>
<dbReference type="PANTHER" id="PTHR35369:SF2">
    <property type="entry name" value="BLR3025 PROTEIN"/>
    <property type="match status" value="1"/>
</dbReference>
<dbReference type="SUPFAM" id="SSF56672">
    <property type="entry name" value="DNA/RNA polymerases"/>
    <property type="match status" value="1"/>
</dbReference>
<dbReference type="InterPro" id="IPR043128">
    <property type="entry name" value="Rev_trsase/Diguanyl_cyclase"/>
</dbReference>
<reference evidence="5" key="1">
    <citation type="journal article" date="2024" name="Int. J. Syst. Evol. Microbiol.">
        <title>Brooklawnia propionicigenes sp. nov., a facultatively anaerobic, propionate-producing bacterium isolated from a methanogenic reactor treating waste from cattle farms.</title>
        <authorList>
            <person name="Akita Y."/>
            <person name="Ueki A."/>
            <person name="Tonouchi A."/>
            <person name="Sugawara Y."/>
            <person name="Honma S."/>
            <person name="Kaku N."/>
            <person name="Ueki K."/>
        </authorList>
    </citation>
    <scope>NUCLEOTIDE SEQUENCE</scope>
    <source>
        <strain evidence="5">SH051</strain>
    </source>
</reference>
<protein>
    <submittedName>
        <fullName evidence="5">DNA polymerase Y family protein</fullName>
    </submittedName>
</protein>
<comment type="function">
    <text evidence="3">Poorly processive, error-prone DNA polymerase involved in untargeted mutagenesis. Copies undamaged DNA at stalled replication forks, which arise in vivo from mismatched or misaligned primer ends. These misaligned primers can be extended by PolIV. Exhibits no 3'-5' exonuclease (proofreading) activity. May be involved in translesional synthesis, in conjunction with the beta clamp from PolIII.</text>
</comment>
<dbReference type="CDD" id="cd03468">
    <property type="entry name" value="PolY_like"/>
    <property type="match status" value="1"/>
</dbReference>
<keyword evidence="6" id="KW-1185">Reference proteome</keyword>
<sequence length="512" mass="55156">MTTTLAPVRCLAAWFPDWPVNAWWLAEDQPQTGPVAVIEANRITACSPAARAEGVRCGQRRREAQARCPQLTVVPADPRRDEQMFTPLVVTIEQIVPKIQVVRPGLVAMRTRGPARYYGGEAAAAEAILAQISELGVAGSRAGIADGLFTAEQAAVHADPILVVPPGAAAGYLAPLPVNRLGDAELSELLPRLGMHTLGDFAAMSVGDVRDRFGDRGVRLHALACGRDPREVVPRRLPPEFDRQIDFDPPLALAEQVAFSVQATAEDFVAGLAAQQLVCTELRVILRAEQGEHVERVWLHPGCFDAAAVVDRVRWQLQAAAGNAIGSGLVRVRLEPVATDAIAHHAPGLFGSGTDEKVHHVLSRVQSMLGHEAVVTPAIGGGRGLAERQLMVPWGDRAVLRHPADRPWPGRLPDPLPATVFPQRRRVEVTDADGVRVGVDDRLLLTGIPAQLSVGAAHLQLASWAGPWPVSERGWDAAQATKGCRFQVADVTGGAWLLMLDDQGWWAEGRYD</sequence>
<dbReference type="PROSITE" id="PS50173">
    <property type="entry name" value="UMUC"/>
    <property type="match status" value="1"/>
</dbReference>
<dbReference type="InterPro" id="IPR050356">
    <property type="entry name" value="SulA_CellDiv_inhibitor"/>
</dbReference>
<dbReference type="Gene3D" id="3.40.1170.60">
    <property type="match status" value="1"/>
</dbReference>
<feature type="domain" description="UmuC" evidence="4">
    <location>
        <begin position="34"/>
        <end position="160"/>
    </location>
</feature>
<dbReference type="EMBL" id="AP028056">
    <property type="protein sequence ID" value="BEH00862.1"/>
    <property type="molecule type" value="Genomic_DNA"/>
</dbReference>
<dbReference type="Gene3D" id="3.30.70.270">
    <property type="match status" value="1"/>
</dbReference>